<dbReference type="NCBIfam" id="TIGR00773">
    <property type="entry name" value="NhaA"/>
    <property type="match status" value="1"/>
</dbReference>
<dbReference type="AlphaFoldDB" id="A0A2S1LQU6"/>
<evidence type="ECO:0000256" key="5">
    <source>
        <dbReference type="ARBA" id="ARBA00023136"/>
    </source>
</evidence>
<keyword evidence="6" id="KW-0050">Antiport</keyword>
<dbReference type="OrthoDB" id="9808135at2"/>
<keyword evidence="2 6" id="KW-1003">Cell membrane</keyword>
<name>A0A2S1LQU6_9FLAO</name>
<dbReference type="InterPro" id="IPR004670">
    <property type="entry name" value="NhaA"/>
</dbReference>
<evidence type="ECO:0000256" key="1">
    <source>
        <dbReference type="ARBA" id="ARBA00004429"/>
    </source>
</evidence>
<feature type="transmembrane region" description="Helical" evidence="6">
    <location>
        <begin position="167"/>
        <end position="188"/>
    </location>
</feature>
<feature type="transmembrane region" description="Helical" evidence="6">
    <location>
        <begin position="419"/>
        <end position="436"/>
    </location>
</feature>
<dbReference type="Gene3D" id="1.20.1530.10">
    <property type="entry name" value="Na+/H+ antiporter like domain"/>
    <property type="match status" value="1"/>
</dbReference>
<dbReference type="EMBL" id="CP020919">
    <property type="protein sequence ID" value="AWG26099.1"/>
    <property type="molecule type" value="Genomic_DNA"/>
</dbReference>
<proteinExistence type="inferred from homology"/>
<evidence type="ECO:0000256" key="6">
    <source>
        <dbReference type="HAMAP-Rule" id="MF_01844"/>
    </source>
</evidence>
<evidence type="ECO:0000256" key="2">
    <source>
        <dbReference type="ARBA" id="ARBA00022475"/>
    </source>
</evidence>
<evidence type="ECO:0000313" key="8">
    <source>
        <dbReference type="Proteomes" id="UP000244677"/>
    </source>
</evidence>
<comment type="function">
    <text evidence="6">Na(+)/H(+) antiporter that extrudes sodium in exchange for external protons.</text>
</comment>
<protein>
    <recommendedName>
        <fullName evidence="6">Na(+)/H(+) antiporter NhaA</fullName>
    </recommendedName>
    <alternativeName>
        <fullName evidence="6">Sodium/proton antiporter NhaA</fullName>
    </alternativeName>
</protein>
<organism evidence="7 8">
    <name type="scientific">Flavobacterium kingsejongi</name>
    <dbReference type="NCBI Taxonomy" id="1678728"/>
    <lineage>
        <taxon>Bacteria</taxon>
        <taxon>Pseudomonadati</taxon>
        <taxon>Bacteroidota</taxon>
        <taxon>Flavobacteriia</taxon>
        <taxon>Flavobacteriales</taxon>
        <taxon>Flavobacteriaceae</taxon>
        <taxon>Flavobacterium</taxon>
    </lineage>
</organism>
<comment type="catalytic activity">
    <reaction evidence="6">
        <text>Na(+)(in) + 2 H(+)(out) = Na(+)(out) + 2 H(+)(in)</text>
        <dbReference type="Rhea" id="RHEA:29251"/>
        <dbReference type="ChEBI" id="CHEBI:15378"/>
        <dbReference type="ChEBI" id="CHEBI:29101"/>
    </reaction>
</comment>
<keyword evidence="3 6" id="KW-0812">Transmembrane</keyword>
<keyword evidence="6" id="KW-0739">Sodium transport</keyword>
<feature type="transmembrane region" description="Helical" evidence="6">
    <location>
        <begin position="21"/>
        <end position="43"/>
    </location>
</feature>
<dbReference type="PANTHER" id="PTHR30341">
    <property type="entry name" value="SODIUM ION/PROTON ANTIPORTER NHAA-RELATED"/>
    <property type="match status" value="1"/>
</dbReference>
<dbReference type="GO" id="GO:0006885">
    <property type="term" value="P:regulation of pH"/>
    <property type="evidence" value="ECO:0007669"/>
    <property type="project" value="UniProtKB-UniRule"/>
</dbReference>
<dbReference type="InterPro" id="IPR023171">
    <property type="entry name" value="Na/H_antiporter_dom_sf"/>
</dbReference>
<dbReference type="GO" id="GO:0005886">
    <property type="term" value="C:plasma membrane"/>
    <property type="evidence" value="ECO:0007669"/>
    <property type="project" value="UniProtKB-SubCell"/>
</dbReference>
<dbReference type="KEGG" id="fki:FK004_13115"/>
<feature type="transmembrane region" description="Helical" evidence="6">
    <location>
        <begin position="73"/>
        <end position="93"/>
    </location>
</feature>
<keyword evidence="4 6" id="KW-1133">Transmembrane helix</keyword>
<keyword evidence="5 6" id="KW-0472">Membrane</keyword>
<comment type="similarity">
    <text evidence="6">Belongs to the NhaA Na(+)/H(+) (TC 2.A.33) antiporter family.</text>
</comment>
<keyword evidence="6" id="KW-0813">Transport</keyword>
<reference evidence="7 8" key="1">
    <citation type="submission" date="2017-04" db="EMBL/GenBank/DDBJ databases">
        <title>Complete genome sequence of Flavobacterium kingsejong AJ004.</title>
        <authorList>
            <person name="Lee P.C."/>
        </authorList>
    </citation>
    <scope>NUCLEOTIDE SEQUENCE [LARGE SCALE GENOMIC DNA]</scope>
    <source>
        <strain evidence="7 8">AJ004</strain>
    </source>
</reference>
<feature type="transmembrane region" description="Helical" evidence="6">
    <location>
        <begin position="108"/>
        <end position="127"/>
    </location>
</feature>
<evidence type="ECO:0000256" key="3">
    <source>
        <dbReference type="ARBA" id="ARBA00022692"/>
    </source>
</evidence>
<feature type="transmembrane region" description="Helical" evidence="6">
    <location>
        <begin position="386"/>
        <end position="407"/>
    </location>
</feature>
<feature type="transmembrane region" description="Helical" evidence="6">
    <location>
        <begin position="317"/>
        <end position="336"/>
    </location>
</feature>
<feature type="transmembrane region" description="Helical" evidence="6">
    <location>
        <begin position="218"/>
        <end position="235"/>
    </location>
</feature>
<keyword evidence="6" id="KW-0915">Sodium</keyword>
<dbReference type="Proteomes" id="UP000244677">
    <property type="component" value="Chromosome"/>
</dbReference>
<accession>A0A2S1LQU6</accession>
<dbReference type="GO" id="GO:0015385">
    <property type="term" value="F:sodium:proton antiporter activity"/>
    <property type="evidence" value="ECO:0007669"/>
    <property type="project" value="UniProtKB-UniRule"/>
</dbReference>
<evidence type="ECO:0000256" key="4">
    <source>
        <dbReference type="ARBA" id="ARBA00022989"/>
    </source>
</evidence>
<dbReference type="PANTHER" id="PTHR30341:SF0">
    <property type="entry name" value="NA(+)_H(+) ANTIPORTER NHAA"/>
    <property type="match status" value="1"/>
</dbReference>
<feature type="transmembrane region" description="Helical" evidence="6">
    <location>
        <begin position="139"/>
        <end position="158"/>
    </location>
</feature>
<keyword evidence="6" id="KW-0406">Ion transport</keyword>
<gene>
    <name evidence="6" type="primary">nhaA</name>
    <name evidence="7" type="ORF">FK004_13115</name>
</gene>
<evidence type="ECO:0000313" key="7">
    <source>
        <dbReference type="EMBL" id="AWG26099.1"/>
    </source>
</evidence>
<feature type="transmembrane region" description="Helical" evidence="6">
    <location>
        <begin position="194"/>
        <end position="213"/>
    </location>
</feature>
<sequence>MEDTIKITPVEKWIVKPVNQFISKSTTGGIILFVSAVVAIVLANSPLQEWYHHLWEYKIGFTLNNETYLNFTLHHWINDGLMAVFFFVVGLELKREIIGGDLSEPKKALLPIVAAVGGMVFPALIYLGLNAGTEAEHGWGIPMATDIAFALGVLYLLGDKIPNTLKVFLTALAIVDDLGAILVIAFFYTAEIDLTALLTGIGFVAFLLISKYLGVRNMFFYIIIGIFGVWLPFLLSGVHATIAAVLVAFTIPANSVVNEQLFVSRIKKYLGKFQEADTTDSPTLTNDQLHILEEIRTTTKNAIPPLQRLEHNMHTTVSFIIMPLFALANAGVTFSGDTGSNAASMITLGVVLGLCLGKLIGVMGVSLMMIKLKFASLPEGVSIRHLAGAGMLASIGFTMSLFVTSLAFDNPEHELQAKLGIFIASLIGGISGYFILNKKKTTVQ</sequence>
<dbReference type="HAMAP" id="MF_01844">
    <property type="entry name" value="NhaA"/>
    <property type="match status" value="1"/>
</dbReference>
<comment type="subcellular location">
    <subcellularLocation>
        <location evidence="1">Cell inner membrane</location>
        <topology evidence="1">Multi-pass membrane protein</topology>
    </subcellularLocation>
    <subcellularLocation>
        <location evidence="6">Cell membrane</location>
        <topology evidence="6">Multi-pass membrane protein</topology>
    </subcellularLocation>
</comment>
<keyword evidence="8" id="KW-1185">Reference proteome</keyword>
<dbReference type="RefSeq" id="WP_108737637.1">
    <property type="nucleotide sequence ID" value="NZ_CP020919.1"/>
</dbReference>
<feature type="transmembrane region" description="Helical" evidence="6">
    <location>
        <begin position="342"/>
        <end position="365"/>
    </location>
</feature>
<dbReference type="Pfam" id="PF06965">
    <property type="entry name" value="Na_H_antiport_1"/>
    <property type="match status" value="1"/>
</dbReference>